<feature type="compositionally biased region" description="Basic and acidic residues" evidence="1">
    <location>
        <begin position="261"/>
        <end position="270"/>
    </location>
</feature>
<evidence type="ECO:0000256" key="1">
    <source>
        <dbReference type="SAM" id="MobiDB-lite"/>
    </source>
</evidence>
<gene>
    <name evidence="2" type="ORF">TRIP_B10152</name>
</gene>
<accession>A0A653A0A8</accession>
<dbReference type="EMBL" id="UPXX01000001">
    <property type="protein sequence ID" value="VBB41424.1"/>
    <property type="molecule type" value="Genomic_DNA"/>
</dbReference>
<name>A0A653A0A8_UNCDX</name>
<organism evidence="2">
    <name type="scientific">Uncultured Desulfatiglans sp</name>
    <dbReference type="NCBI Taxonomy" id="1748965"/>
    <lineage>
        <taxon>Bacteria</taxon>
        <taxon>Pseudomonadati</taxon>
        <taxon>Thermodesulfobacteriota</taxon>
        <taxon>Desulfobacteria</taxon>
        <taxon>Desulfatiglandales</taxon>
        <taxon>Desulfatiglandaceae</taxon>
        <taxon>Desulfatiglans</taxon>
        <taxon>environmental samples</taxon>
    </lineage>
</organism>
<dbReference type="AlphaFoldDB" id="A0A653A0A8"/>
<protein>
    <submittedName>
        <fullName evidence="2">Uncharacterized protein</fullName>
    </submittedName>
</protein>
<reference evidence="2" key="1">
    <citation type="submission" date="2018-07" db="EMBL/GenBank/DDBJ databases">
        <authorList>
            <consortium name="Genoscope - CEA"/>
            <person name="William W."/>
        </authorList>
    </citation>
    <scope>NUCLEOTIDE SEQUENCE</scope>
    <source>
        <strain evidence="2">IK1</strain>
    </source>
</reference>
<feature type="region of interest" description="Disordered" evidence="1">
    <location>
        <begin position="215"/>
        <end position="270"/>
    </location>
</feature>
<sequence length="270" mass="29153">MSEKMAKEDLKRNLMESVVGYKVMSKSQMGLTEEAKYQVKERADALVKGIVVEKVIYDPQKDVAFAFGSVKLGDVKTVVGDMKRYDNVVVQGMGFGTMTPEARPPLMALRAALLNAYDEMAETLVGEKISSYSEMENFILTKDINHSEVCAAVYGASIPNPGIDDKDRGWGWDESGNAFVKLQLDLRKVKDILGQRIVYEGPNIIEVEGRGAQTDELAGPEQGGSGEMVAAPATPRTTLQALPVPVGGQKVGEPVAPPPAPEKHEGGASR</sequence>
<proteinExistence type="predicted"/>
<evidence type="ECO:0000313" key="2">
    <source>
        <dbReference type="EMBL" id="VBB41424.1"/>
    </source>
</evidence>